<protein>
    <recommendedName>
        <fullName evidence="3">Calcium-binding protein</fullName>
    </recommendedName>
</protein>
<dbReference type="Pfam" id="PF00353">
    <property type="entry name" value="HemolysinCabind"/>
    <property type="match status" value="2"/>
</dbReference>
<evidence type="ECO:0000313" key="1">
    <source>
        <dbReference type="EMBL" id="GHC59787.1"/>
    </source>
</evidence>
<proteinExistence type="predicted"/>
<comment type="caution">
    <text evidence="1">The sequence shown here is derived from an EMBL/GenBank/DDBJ whole genome shotgun (WGS) entry which is preliminary data.</text>
</comment>
<dbReference type="Proteomes" id="UP000638981">
    <property type="component" value="Unassembled WGS sequence"/>
</dbReference>
<reference evidence="1" key="2">
    <citation type="submission" date="2020-09" db="EMBL/GenBank/DDBJ databases">
        <authorList>
            <person name="Sun Q."/>
            <person name="Kim S."/>
        </authorList>
    </citation>
    <scope>NUCLEOTIDE SEQUENCE</scope>
    <source>
        <strain evidence="1">KCTC 23310</strain>
    </source>
</reference>
<dbReference type="RefSeq" id="WP_189411966.1">
    <property type="nucleotide sequence ID" value="NZ_BMYJ01000007.1"/>
</dbReference>
<name>A0A918TWD8_9RHOB</name>
<dbReference type="PRINTS" id="PR00313">
    <property type="entry name" value="CABNDNGRPT"/>
</dbReference>
<evidence type="ECO:0008006" key="3">
    <source>
        <dbReference type="Google" id="ProtNLM"/>
    </source>
</evidence>
<dbReference type="GO" id="GO:0005509">
    <property type="term" value="F:calcium ion binding"/>
    <property type="evidence" value="ECO:0007669"/>
    <property type="project" value="InterPro"/>
</dbReference>
<dbReference type="Gene3D" id="2.120.10.10">
    <property type="match status" value="1"/>
</dbReference>
<organism evidence="1 2">
    <name type="scientific">Neogemmobacter tilapiae</name>
    <dbReference type="NCBI Taxonomy" id="875041"/>
    <lineage>
        <taxon>Bacteria</taxon>
        <taxon>Pseudomonadati</taxon>
        <taxon>Pseudomonadota</taxon>
        <taxon>Alphaproteobacteria</taxon>
        <taxon>Rhodobacterales</taxon>
        <taxon>Paracoccaceae</taxon>
        <taxon>Neogemmobacter</taxon>
    </lineage>
</organism>
<sequence>MSTPVLEGSEFLINTTTLNEQWSPAVAGLANGQFVAVWADASKTGGDTSNAAVHLQRFDARGVAIGGEVLVNTTTSGNQLYPTLTVLSDGRFVVAWTDSSYSSDHPSNDATRAQIFNADGSKAGAEFLVQTDLSGAKTQQTITALKDGGFVVAWTAMGQTSGSDLSDTAIRAQIFNADGSKRGAEFVAPTTTDGYQEEPSVTTLADGRFVLSWSDYSETGGDQDGYAVRAQVFNADGSRSGSEFLVNTTTGSDQDYSSITGLTDGRFVVVWHDDSATGGDTSLGAVRGQIFNPDGSKSGVEFLANTTTGDEQTRPSVEALTEGRFVVAWYDDSGGGDIRLQVFAADGTALGDELLVSSTEVLQHYAPSITALADGRFVVAWSDQSAAVGDTSIWDARGKIFDPRTEAIQLTGTARGDDQLGTGFADRMSGVGGNDSLDGAGGNDALFGGAGGDRLLGDGGQDKVNGGKGKDSLTGGSGADDFIFSSKAEATGDRIMDFRHKVDDINLQGFMKGGEFIGGRAFTKDDDQVRYVKATGLLQGDVNGDGRADWSLTIGNKVMLTAADFIF</sequence>
<dbReference type="InterPro" id="IPR001343">
    <property type="entry name" value="Hemolysn_Ca-bd"/>
</dbReference>
<dbReference type="InterPro" id="IPR011049">
    <property type="entry name" value="Serralysin-like_metalloprot_C"/>
</dbReference>
<keyword evidence="2" id="KW-1185">Reference proteome</keyword>
<dbReference type="SUPFAM" id="SSF51120">
    <property type="entry name" value="beta-Roll"/>
    <property type="match status" value="1"/>
</dbReference>
<dbReference type="Gene3D" id="2.150.10.10">
    <property type="entry name" value="Serralysin-like metalloprotease, C-terminal"/>
    <property type="match status" value="1"/>
</dbReference>
<dbReference type="AlphaFoldDB" id="A0A918TWD8"/>
<evidence type="ECO:0000313" key="2">
    <source>
        <dbReference type="Proteomes" id="UP000638981"/>
    </source>
</evidence>
<gene>
    <name evidence="1" type="ORF">GCM10007315_24470</name>
</gene>
<dbReference type="EMBL" id="BMYJ01000007">
    <property type="protein sequence ID" value="GHC59787.1"/>
    <property type="molecule type" value="Genomic_DNA"/>
</dbReference>
<accession>A0A918TWD8</accession>
<reference evidence="1" key="1">
    <citation type="journal article" date="2014" name="Int. J. Syst. Evol. Microbiol.">
        <title>Complete genome sequence of Corynebacterium casei LMG S-19264T (=DSM 44701T), isolated from a smear-ripened cheese.</title>
        <authorList>
            <consortium name="US DOE Joint Genome Institute (JGI-PGF)"/>
            <person name="Walter F."/>
            <person name="Albersmeier A."/>
            <person name="Kalinowski J."/>
            <person name="Ruckert C."/>
        </authorList>
    </citation>
    <scope>NUCLEOTIDE SEQUENCE</scope>
    <source>
        <strain evidence="1">KCTC 23310</strain>
    </source>
</reference>